<dbReference type="SUPFAM" id="SSF56672">
    <property type="entry name" value="DNA/RNA polymerases"/>
    <property type="match status" value="1"/>
</dbReference>
<name>A0A0F9JJC9_9ZZZZ</name>
<evidence type="ECO:0000256" key="1">
    <source>
        <dbReference type="ARBA" id="ARBA00005755"/>
    </source>
</evidence>
<dbReference type="SUPFAM" id="SSF53098">
    <property type="entry name" value="Ribonuclease H-like"/>
    <property type="match status" value="1"/>
</dbReference>
<reference evidence="10" key="1">
    <citation type="journal article" date="2015" name="Nature">
        <title>Complex archaea that bridge the gap between prokaryotes and eukaryotes.</title>
        <authorList>
            <person name="Spang A."/>
            <person name="Saw J.H."/>
            <person name="Jorgensen S.L."/>
            <person name="Zaremba-Niedzwiedzka K."/>
            <person name="Martijn J."/>
            <person name="Lind A.E."/>
            <person name="van Eijk R."/>
            <person name="Schleper C."/>
            <person name="Guy L."/>
            <person name="Ettema T.J."/>
        </authorList>
    </citation>
    <scope>NUCLEOTIDE SEQUENCE</scope>
</reference>
<gene>
    <name evidence="10" type="ORF">LCGC14_1521730</name>
</gene>
<dbReference type="EC" id="2.7.7.7" evidence="2"/>
<accession>A0A0F9JJC9</accession>
<evidence type="ECO:0000313" key="10">
    <source>
        <dbReference type="EMBL" id="KKM62431.1"/>
    </source>
</evidence>
<dbReference type="GO" id="GO:0006260">
    <property type="term" value="P:DNA replication"/>
    <property type="evidence" value="ECO:0007669"/>
    <property type="project" value="UniProtKB-KW"/>
</dbReference>
<sequence length="812" mass="95992">ARKVGERRDGTMRELLYSPVYDENTIVLYGDFESDPHTNRRKHIGYLLCIDYSDESIDKLNSLVVDGSIKVKYHTKNAFQQLGDLLDHRYVYIIYFHNLTYDKSFIFDYVVLDKNGYWGKSKGNIKQLTGHIINNKGKYVRLILKCSYHMIRTSLKNFKEWFNLDIEKEVWMVELSTLEVMEKQWVYISEALSYIKSNKDNTASERKEIFLAALSKLERDNPGMYISGDKFNFKLYTEYYCLQDCKVLKLGMEAWRQQVYEISGGRINLYDLMTLPQLGYNLLYISGAFDNVYEFRLHVRDFMSKATKGGVCCTAYNAMWKVDIQMEDLDVNQQYPHAMIKMGGVSMGLAKVLNTEKIYRTIYVSSQKYLQGKDSIDMLNKLSQYDYSSLQIYIYGVNRTIKMPIISIKVKKINNYDDSYVGIYYCDINELKALIVYQNIIWSLVRGYYFDEGRNNRLSEVVTRMCNLRNTLRSQKNGMQAMIKELNNSGFFGRMIMKPIRSNYIIIYMEENLKNYINRYNKFIKYWIKISSFMYMVKTIKSISTHYAMVHGGNNVLSQSKMDIYLVRDICDKNGIIYLYGDTDSLHVEHAKLHILELEYKKQTGRELIEKEIIGQYSSDYKFDKLIKKGGGKFKYMKGYDNMIIPIASSSYYIWKKVYINQINITYPEVEYYNLVKQIYYHIRCKGIGGDALVKGIVPILEIHKQIDPMKIYELMYQGIVCLYDVVKGGRISFQYKNDLTVCTRNNYYRIMHYDQNKIRYHIRKDRTIIEDNVYIMNTDNQELMKRLKNDMVKYSKENTQDQRECINQNTF</sequence>
<feature type="non-terminal residue" evidence="10">
    <location>
        <position position="1"/>
    </location>
</feature>
<dbReference type="InterPro" id="IPR004868">
    <property type="entry name" value="DNA-dir_DNA_pol_B_mt/vir"/>
</dbReference>
<dbReference type="EMBL" id="LAZR01011296">
    <property type="protein sequence ID" value="KKM62431.1"/>
    <property type="molecule type" value="Genomic_DNA"/>
</dbReference>
<evidence type="ECO:0000256" key="4">
    <source>
        <dbReference type="ARBA" id="ARBA00022695"/>
    </source>
</evidence>
<dbReference type="Gene3D" id="3.30.420.10">
    <property type="entry name" value="Ribonuclease H-like superfamily/Ribonuclease H"/>
    <property type="match status" value="1"/>
</dbReference>
<dbReference type="Pfam" id="PF03175">
    <property type="entry name" value="DNA_pol_B_2"/>
    <property type="match status" value="1"/>
</dbReference>
<dbReference type="InterPro" id="IPR017964">
    <property type="entry name" value="DNA-dir_DNA_pol_B_CS"/>
</dbReference>
<evidence type="ECO:0000256" key="6">
    <source>
        <dbReference type="ARBA" id="ARBA00022932"/>
    </source>
</evidence>
<keyword evidence="7" id="KW-0238">DNA-binding</keyword>
<keyword evidence="4" id="KW-0548">Nucleotidyltransferase</keyword>
<protein>
    <recommendedName>
        <fullName evidence="2">DNA-directed DNA polymerase</fullName>
        <ecNumber evidence="2">2.7.7.7</ecNumber>
    </recommendedName>
</protein>
<evidence type="ECO:0000256" key="5">
    <source>
        <dbReference type="ARBA" id="ARBA00022705"/>
    </source>
</evidence>
<evidence type="ECO:0000256" key="3">
    <source>
        <dbReference type="ARBA" id="ARBA00022679"/>
    </source>
</evidence>
<evidence type="ECO:0000256" key="2">
    <source>
        <dbReference type="ARBA" id="ARBA00012417"/>
    </source>
</evidence>
<dbReference type="GO" id="GO:0003887">
    <property type="term" value="F:DNA-directed DNA polymerase activity"/>
    <property type="evidence" value="ECO:0007669"/>
    <property type="project" value="UniProtKB-KW"/>
</dbReference>
<keyword evidence="3" id="KW-0808">Transferase</keyword>
<evidence type="ECO:0000259" key="9">
    <source>
        <dbReference type="Pfam" id="PF03175"/>
    </source>
</evidence>
<dbReference type="InterPro" id="IPR012337">
    <property type="entry name" value="RNaseH-like_sf"/>
</dbReference>
<feature type="domain" description="DNA-directed DNA polymerase family B mitochondria/virus" evidence="9">
    <location>
        <begin position="92"/>
        <end position="520"/>
    </location>
</feature>
<dbReference type="PANTHER" id="PTHR48144:SF2">
    <property type="entry name" value="DNA-DIRECTED DNA POLYMERASE"/>
    <property type="match status" value="1"/>
</dbReference>
<dbReference type="GO" id="GO:0003677">
    <property type="term" value="F:DNA binding"/>
    <property type="evidence" value="ECO:0007669"/>
    <property type="project" value="UniProtKB-KW"/>
</dbReference>
<keyword evidence="6" id="KW-0239">DNA-directed DNA polymerase</keyword>
<proteinExistence type="inferred from homology"/>
<dbReference type="PANTHER" id="PTHR48144">
    <property type="entry name" value="DNA-DIRECTED DNA POLYMERASE"/>
    <property type="match status" value="1"/>
</dbReference>
<dbReference type="InterPro" id="IPR036397">
    <property type="entry name" value="RNaseH_sf"/>
</dbReference>
<comment type="similarity">
    <text evidence="1">Belongs to the DNA polymerase type-B family.</text>
</comment>
<dbReference type="InterPro" id="IPR043502">
    <property type="entry name" value="DNA/RNA_pol_sf"/>
</dbReference>
<dbReference type="PROSITE" id="PS00116">
    <property type="entry name" value="DNA_POLYMERASE_B"/>
    <property type="match status" value="1"/>
</dbReference>
<keyword evidence="5" id="KW-0235">DNA replication</keyword>
<dbReference type="GO" id="GO:0000166">
    <property type="term" value="F:nucleotide binding"/>
    <property type="evidence" value="ECO:0007669"/>
    <property type="project" value="InterPro"/>
</dbReference>
<comment type="catalytic activity">
    <reaction evidence="8">
        <text>DNA(n) + a 2'-deoxyribonucleoside 5'-triphosphate = DNA(n+1) + diphosphate</text>
        <dbReference type="Rhea" id="RHEA:22508"/>
        <dbReference type="Rhea" id="RHEA-COMP:17339"/>
        <dbReference type="Rhea" id="RHEA-COMP:17340"/>
        <dbReference type="ChEBI" id="CHEBI:33019"/>
        <dbReference type="ChEBI" id="CHEBI:61560"/>
        <dbReference type="ChEBI" id="CHEBI:173112"/>
        <dbReference type="EC" id="2.7.7.7"/>
    </reaction>
</comment>
<evidence type="ECO:0000256" key="8">
    <source>
        <dbReference type="ARBA" id="ARBA00049244"/>
    </source>
</evidence>
<dbReference type="AlphaFoldDB" id="A0A0F9JJC9"/>
<evidence type="ECO:0000256" key="7">
    <source>
        <dbReference type="ARBA" id="ARBA00023125"/>
    </source>
</evidence>
<comment type="caution">
    <text evidence="10">The sequence shown here is derived from an EMBL/GenBank/DDBJ whole genome shotgun (WGS) entry which is preliminary data.</text>
</comment>
<organism evidence="10">
    <name type="scientific">marine sediment metagenome</name>
    <dbReference type="NCBI Taxonomy" id="412755"/>
    <lineage>
        <taxon>unclassified sequences</taxon>
        <taxon>metagenomes</taxon>
        <taxon>ecological metagenomes</taxon>
    </lineage>
</organism>